<evidence type="ECO:0000259" key="5">
    <source>
        <dbReference type="PROSITE" id="PS50089"/>
    </source>
</evidence>
<keyword evidence="1" id="KW-0479">Metal-binding</keyword>
<dbReference type="PROSITE" id="PS00518">
    <property type="entry name" value="ZF_RING_1"/>
    <property type="match status" value="1"/>
</dbReference>
<feature type="domain" description="RING-type" evidence="5">
    <location>
        <begin position="19"/>
        <end position="68"/>
    </location>
</feature>
<proteinExistence type="predicted"/>
<dbReference type="Gene3D" id="3.30.40.10">
    <property type="entry name" value="Zinc/RING finger domain, C3HC4 (zinc finger)"/>
    <property type="match status" value="1"/>
</dbReference>
<dbReference type="WBParaSite" id="BPAG_0000997901-mRNA-1">
    <property type="protein sequence ID" value="BPAG_0000997901-mRNA-1"/>
    <property type="gene ID" value="BPAG_0000997901"/>
</dbReference>
<dbReference type="GO" id="GO:0008270">
    <property type="term" value="F:zinc ion binding"/>
    <property type="evidence" value="ECO:0007669"/>
    <property type="project" value="UniProtKB-KW"/>
</dbReference>
<name>A0A0N4TNC0_BRUPA</name>
<dbReference type="InterPro" id="IPR047153">
    <property type="entry name" value="TRIM45/56/19-like"/>
</dbReference>
<organism evidence="8">
    <name type="scientific">Brugia pahangi</name>
    <name type="common">Filarial nematode worm</name>
    <dbReference type="NCBI Taxonomy" id="6280"/>
    <lineage>
        <taxon>Eukaryota</taxon>
        <taxon>Metazoa</taxon>
        <taxon>Ecdysozoa</taxon>
        <taxon>Nematoda</taxon>
        <taxon>Chromadorea</taxon>
        <taxon>Rhabditida</taxon>
        <taxon>Spirurina</taxon>
        <taxon>Spiruromorpha</taxon>
        <taxon>Filarioidea</taxon>
        <taxon>Onchocercidae</taxon>
        <taxon>Brugia</taxon>
    </lineage>
</organism>
<dbReference type="Proteomes" id="UP000278627">
    <property type="component" value="Unassembled WGS sequence"/>
</dbReference>
<evidence type="ECO:0000313" key="6">
    <source>
        <dbReference type="EMBL" id="VDN91127.1"/>
    </source>
</evidence>
<dbReference type="STRING" id="6280.A0A0N4TNC0"/>
<keyword evidence="2 4" id="KW-0863">Zinc-finger</keyword>
<evidence type="ECO:0000256" key="3">
    <source>
        <dbReference type="ARBA" id="ARBA00022833"/>
    </source>
</evidence>
<dbReference type="InterPro" id="IPR001841">
    <property type="entry name" value="Znf_RING"/>
</dbReference>
<dbReference type="GO" id="GO:0061630">
    <property type="term" value="F:ubiquitin protein ligase activity"/>
    <property type="evidence" value="ECO:0007669"/>
    <property type="project" value="TreeGrafter"/>
</dbReference>
<reference evidence="6 7" key="2">
    <citation type="submission" date="2018-11" db="EMBL/GenBank/DDBJ databases">
        <authorList>
            <consortium name="Pathogen Informatics"/>
        </authorList>
    </citation>
    <scope>NUCLEOTIDE SEQUENCE [LARGE SCALE GENOMIC DNA]</scope>
</reference>
<dbReference type="PANTHER" id="PTHR25462:SF305">
    <property type="entry name" value="RING-TYPE DOMAIN-CONTAINING PROTEIN"/>
    <property type="match status" value="1"/>
</dbReference>
<keyword evidence="3" id="KW-0862">Zinc</keyword>
<dbReference type="EMBL" id="UZAD01013170">
    <property type="protein sequence ID" value="VDN91127.1"/>
    <property type="molecule type" value="Genomic_DNA"/>
</dbReference>
<keyword evidence="7" id="KW-1185">Reference proteome</keyword>
<evidence type="ECO:0000313" key="7">
    <source>
        <dbReference type="Proteomes" id="UP000278627"/>
    </source>
</evidence>
<accession>A0A0N4TNC0</accession>
<dbReference type="AlphaFoldDB" id="A0A0N4TNC0"/>
<dbReference type="InterPro" id="IPR013083">
    <property type="entry name" value="Znf_RING/FYVE/PHD"/>
</dbReference>
<sequence>MTKTASVTNVEKDRFSICCEICFQPFHIRKRLPKLLPCEHNFCEQCIFSLCCHQQYYLLDSINCPTCRTEFNTSAALAATTNYRLCQLLETVQQQQVGTTNDANITVIHVSDNNCSTRNRSARLHSWQRNSRSLSNPKRCQLMQCTDCSRKMNEKRCRKEVRFCEGCFNTKKDDDDCLRVICLKCCVDRHNGHKLVTLSELENEHQKLINDLRSLQQSIQKTNKWIEISLKVLTEDSMISATDCVALCKAKQNLRNECEADMRFALSVLENVGTTPLSPTALQRMRQHQYHNSARLHKLLHFIEKFNQSIKERYNRSIKVGTSMSHSSLSSLDRQTRITLCNSTSDDRSAAEAIAAVLVVAFDRKSYNGSEKRMEVVEEAMRAVGRKNSTKAVRRAALLCCAKQLREFIDDEYCLHRSQSISKQSILLYIDAYLHIFYQLNLLVSSEENSQDTTAVTRWDIWKLIQVIYSDLMRCAAKHWESDESERVDLIDDLAFLCFLYSDVSDEATITICMIEAARARTAAAAAISPVTWEKLNGVEDEGQLTMNIRLNLIDEHLLECRRVQKLQRLHTTTITRHRNCLRQQSLKGLWKLLSTCFDKSSQHR</sequence>
<dbReference type="SUPFAM" id="SSF57850">
    <property type="entry name" value="RING/U-box"/>
    <property type="match status" value="1"/>
</dbReference>
<evidence type="ECO:0000313" key="8">
    <source>
        <dbReference type="WBParaSite" id="BPAG_0000997901-mRNA-1"/>
    </source>
</evidence>
<reference evidence="8" key="1">
    <citation type="submission" date="2017-02" db="UniProtKB">
        <authorList>
            <consortium name="WormBaseParasite"/>
        </authorList>
    </citation>
    <scope>IDENTIFICATION</scope>
</reference>
<evidence type="ECO:0000256" key="1">
    <source>
        <dbReference type="ARBA" id="ARBA00022723"/>
    </source>
</evidence>
<dbReference type="GO" id="GO:0005654">
    <property type="term" value="C:nucleoplasm"/>
    <property type="evidence" value="ECO:0007669"/>
    <property type="project" value="TreeGrafter"/>
</dbReference>
<gene>
    <name evidence="6" type="ORF">BPAG_LOCUS9941</name>
</gene>
<dbReference type="InterPro" id="IPR017907">
    <property type="entry name" value="Znf_RING_CS"/>
</dbReference>
<dbReference type="PANTHER" id="PTHR25462">
    <property type="entry name" value="BONUS, ISOFORM C-RELATED"/>
    <property type="match status" value="1"/>
</dbReference>
<evidence type="ECO:0000256" key="2">
    <source>
        <dbReference type="ARBA" id="ARBA00022771"/>
    </source>
</evidence>
<dbReference type="PROSITE" id="PS50089">
    <property type="entry name" value="ZF_RING_2"/>
    <property type="match status" value="1"/>
</dbReference>
<protein>
    <submittedName>
        <fullName evidence="8">RING-type domain-containing protein</fullName>
    </submittedName>
</protein>
<evidence type="ECO:0000256" key="4">
    <source>
        <dbReference type="PROSITE-ProRule" id="PRU00175"/>
    </source>
</evidence>
<dbReference type="SMART" id="SM00184">
    <property type="entry name" value="RING"/>
    <property type="match status" value="1"/>
</dbReference>